<dbReference type="GO" id="GO:0003677">
    <property type="term" value="F:DNA binding"/>
    <property type="evidence" value="ECO:0007669"/>
    <property type="project" value="UniProtKB-KW"/>
</dbReference>
<dbReference type="InterPro" id="IPR007492">
    <property type="entry name" value="LytTR_DNA-bd_dom"/>
</dbReference>
<evidence type="ECO:0000259" key="4">
    <source>
        <dbReference type="PROSITE" id="PS50930"/>
    </source>
</evidence>
<dbReference type="Proteomes" id="UP001255185">
    <property type="component" value="Unassembled WGS sequence"/>
</dbReference>
<dbReference type="PROSITE" id="PS50110">
    <property type="entry name" value="RESPONSE_REGULATORY"/>
    <property type="match status" value="1"/>
</dbReference>
<dbReference type="RefSeq" id="WP_310025952.1">
    <property type="nucleotide sequence ID" value="NZ_JAVDVI010000006.1"/>
</dbReference>
<dbReference type="Pfam" id="PF04397">
    <property type="entry name" value="LytTR"/>
    <property type="match status" value="1"/>
</dbReference>
<protein>
    <submittedName>
        <fullName evidence="5">DNA-binding LytR/AlgR family response regulator</fullName>
    </submittedName>
</protein>
<dbReference type="EMBL" id="JAVDVI010000006">
    <property type="protein sequence ID" value="MDR6967702.1"/>
    <property type="molecule type" value="Genomic_DNA"/>
</dbReference>
<dbReference type="InterPro" id="IPR011006">
    <property type="entry name" value="CheY-like_superfamily"/>
</dbReference>
<keyword evidence="5" id="KW-0238">DNA-binding</keyword>
<dbReference type="PANTHER" id="PTHR44591:SF3">
    <property type="entry name" value="RESPONSE REGULATORY DOMAIN-CONTAINING PROTEIN"/>
    <property type="match status" value="1"/>
</dbReference>
<accession>A0ABU1TQQ6</accession>
<dbReference type="SUPFAM" id="SSF52172">
    <property type="entry name" value="CheY-like"/>
    <property type="match status" value="1"/>
</dbReference>
<dbReference type="SMART" id="SM00448">
    <property type="entry name" value="REC"/>
    <property type="match status" value="1"/>
</dbReference>
<name>A0ABU1TQQ6_9FLAO</name>
<feature type="domain" description="Response regulatory" evidence="3">
    <location>
        <begin position="3"/>
        <end position="118"/>
    </location>
</feature>
<dbReference type="InterPro" id="IPR050595">
    <property type="entry name" value="Bact_response_regulator"/>
</dbReference>
<comment type="caution">
    <text evidence="5">The sequence shown here is derived from an EMBL/GenBank/DDBJ whole genome shotgun (WGS) entry which is preliminary data.</text>
</comment>
<sequence>MVNILLVEDELIIAEDMTNILEKIGYNVIGVAIDFDEAIEILETEKPDLILLDINLSGKRDGIELAEEINKRFSIPFIFTTSYTDTETLERAKHVNPVNYLVKPFKKEQLYTAIEIAIFNMAKKSDSITKNDENYGEALIIKDALFIKDKFKYTKLIINDILWIKSDGNYLEINTLTKKEIIRATMSGFMDRLNRSNFFRTHKSYIVNLDYLSRFETPYVTIVGTKIPISKTFSDELLKRLKIM</sequence>
<dbReference type="Gene3D" id="3.40.50.2300">
    <property type="match status" value="1"/>
</dbReference>
<keyword evidence="1 2" id="KW-0597">Phosphoprotein</keyword>
<feature type="domain" description="HTH LytTR-type" evidence="4">
    <location>
        <begin position="145"/>
        <end position="243"/>
    </location>
</feature>
<proteinExistence type="predicted"/>
<dbReference type="CDD" id="cd17534">
    <property type="entry name" value="REC_DC-like"/>
    <property type="match status" value="1"/>
</dbReference>
<organism evidence="5 6">
    <name type="scientific">Flavobacterium arsenatis</name>
    <dbReference type="NCBI Taxonomy" id="1484332"/>
    <lineage>
        <taxon>Bacteria</taxon>
        <taxon>Pseudomonadati</taxon>
        <taxon>Bacteroidota</taxon>
        <taxon>Flavobacteriia</taxon>
        <taxon>Flavobacteriales</taxon>
        <taxon>Flavobacteriaceae</taxon>
        <taxon>Flavobacterium</taxon>
    </lineage>
</organism>
<dbReference type="PANTHER" id="PTHR44591">
    <property type="entry name" value="STRESS RESPONSE REGULATOR PROTEIN 1"/>
    <property type="match status" value="1"/>
</dbReference>
<evidence type="ECO:0000313" key="5">
    <source>
        <dbReference type="EMBL" id="MDR6967702.1"/>
    </source>
</evidence>
<gene>
    <name evidence="5" type="ORF">J2X31_001714</name>
</gene>
<keyword evidence="6" id="KW-1185">Reference proteome</keyword>
<dbReference type="Pfam" id="PF00072">
    <property type="entry name" value="Response_reg"/>
    <property type="match status" value="1"/>
</dbReference>
<evidence type="ECO:0000313" key="6">
    <source>
        <dbReference type="Proteomes" id="UP001255185"/>
    </source>
</evidence>
<evidence type="ECO:0000256" key="2">
    <source>
        <dbReference type="PROSITE-ProRule" id="PRU00169"/>
    </source>
</evidence>
<dbReference type="InterPro" id="IPR001789">
    <property type="entry name" value="Sig_transdc_resp-reg_receiver"/>
</dbReference>
<dbReference type="SMART" id="SM00850">
    <property type="entry name" value="LytTR"/>
    <property type="match status" value="1"/>
</dbReference>
<dbReference type="PROSITE" id="PS50930">
    <property type="entry name" value="HTH_LYTTR"/>
    <property type="match status" value="1"/>
</dbReference>
<evidence type="ECO:0000256" key="1">
    <source>
        <dbReference type="ARBA" id="ARBA00022553"/>
    </source>
</evidence>
<evidence type="ECO:0000259" key="3">
    <source>
        <dbReference type="PROSITE" id="PS50110"/>
    </source>
</evidence>
<reference evidence="5 6" key="1">
    <citation type="submission" date="2023-07" db="EMBL/GenBank/DDBJ databases">
        <title>Sorghum-associated microbial communities from plants grown in Nebraska, USA.</title>
        <authorList>
            <person name="Schachtman D."/>
        </authorList>
    </citation>
    <scope>NUCLEOTIDE SEQUENCE [LARGE SCALE GENOMIC DNA]</scope>
    <source>
        <strain evidence="5 6">3773</strain>
    </source>
</reference>
<feature type="modified residue" description="4-aspartylphosphate" evidence="2">
    <location>
        <position position="53"/>
    </location>
</feature>
<dbReference type="Gene3D" id="2.40.50.1020">
    <property type="entry name" value="LytTr DNA-binding domain"/>
    <property type="match status" value="1"/>
</dbReference>